<organism evidence="3">
    <name type="scientific">Colletotrichum graminicola (strain M1.001 / M2 / FGSC 10212)</name>
    <name type="common">Maize anthracnose fungus</name>
    <name type="synonym">Glomerella graminicola</name>
    <dbReference type="NCBI Taxonomy" id="645133"/>
    <lineage>
        <taxon>Eukaryota</taxon>
        <taxon>Fungi</taxon>
        <taxon>Dikarya</taxon>
        <taxon>Ascomycota</taxon>
        <taxon>Pezizomycotina</taxon>
        <taxon>Sordariomycetes</taxon>
        <taxon>Hypocreomycetidae</taxon>
        <taxon>Glomerellales</taxon>
        <taxon>Glomerellaceae</taxon>
        <taxon>Colletotrichum</taxon>
        <taxon>Colletotrichum graminicola species complex</taxon>
    </lineage>
</organism>
<dbReference type="HOGENOM" id="CLU_1786710_0_0_1"/>
<evidence type="ECO:0000313" key="2">
    <source>
        <dbReference type="EMBL" id="EFQ33976.1"/>
    </source>
</evidence>
<reference evidence="3" key="1">
    <citation type="journal article" date="2012" name="Nat. Genet.">
        <title>Lifestyle transitions in plant pathogenic Colletotrichum fungi deciphered by genome and transcriptome analyses.</title>
        <authorList>
            <person name="O'Connell R.J."/>
            <person name="Thon M.R."/>
            <person name="Hacquard S."/>
            <person name="Amyotte S.G."/>
            <person name="Kleemann J."/>
            <person name="Torres M.F."/>
            <person name="Damm U."/>
            <person name="Buiate E.A."/>
            <person name="Epstein L."/>
            <person name="Alkan N."/>
            <person name="Altmueller J."/>
            <person name="Alvarado-Balderrama L."/>
            <person name="Bauser C.A."/>
            <person name="Becker C."/>
            <person name="Birren B.W."/>
            <person name="Chen Z."/>
            <person name="Choi J."/>
            <person name="Crouch J.A."/>
            <person name="Duvick J.P."/>
            <person name="Farman M.A."/>
            <person name="Gan P."/>
            <person name="Heiman D."/>
            <person name="Henrissat B."/>
            <person name="Howard R.J."/>
            <person name="Kabbage M."/>
            <person name="Koch C."/>
            <person name="Kracher B."/>
            <person name="Kubo Y."/>
            <person name="Law A.D."/>
            <person name="Lebrun M.-H."/>
            <person name="Lee Y.-H."/>
            <person name="Miyara I."/>
            <person name="Moore N."/>
            <person name="Neumann U."/>
            <person name="Nordstroem K."/>
            <person name="Panaccione D.G."/>
            <person name="Panstruga R."/>
            <person name="Place M."/>
            <person name="Proctor R.H."/>
            <person name="Prusky D."/>
            <person name="Rech G."/>
            <person name="Reinhardt R."/>
            <person name="Rollins J.A."/>
            <person name="Rounsley S."/>
            <person name="Schardl C.L."/>
            <person name="Schwartz D.C."/>
            <person name="Shenoy N."/>
            <person name="Shirasu K."/>
            <person name="Sikhakolli U.R."/>
            <person name="Stueber K."/>
            <person name="Sukno S.A."/>
            <person name="Sweigard J.A."/>
            <person name="Takano Y."/>
            <person name="Takahara H."/>
            <person name="Trail F."/>
            <person name="van der Does H.C."/>
            <person name="Voll L.M."/>
            <person name="Will I."/>
            <person name="Young S."/>
            <person name="Zeng Q."/>
            <person name="Zhang J."/>
            <person name="Zhou S."/>
            <person name="Dickman M.B."/>
            <person name="Schulze-Lefert P."/>
            <person name="Ver Loren van Themaat E."/>
            <person name="Ma L.-J."/>
            <person name="Vaillancourt L.J."/>
        </authorList>
    </citation>
    <scope>NUCLEOTIDE SEQUENCE [LARGE SCALE GENOMIC DNA]</scope>
    <source>
        <strain evidence="3">M1.001 / M2 / FGSC 10212</strain>
    </source>
</reference>
<dbReference type="RefSeq" id="XP_008097996.1">
    <property type="nucleotide sequence ID" value="XM_008099805.1"/>
</dbReference>
<evidence type="ECO:0000313" key="3">
    <source>
        <dbReference type="Proteomes" id="UP000008782"/>
    </source>
</evidence>
<feature type="region of interest" description="Disordered" evidence="1">
    <location>
        <begin position="30"/>
        <end position="62"/>
    </location>
</feature>
<feature type="compositionally biased region" description="Low complexity" evidence="1">
    <location>
        <begin position="37"/>
        <end position="48"/>
    </location>
</feature>
<dbReference type="EMBL" id="GG697375">
    <property type="protein sequence ID" value="EFQ33976.1"/>
    <property type="molecule type" value="Genomic_DNA"/>
</dbReference>
<name>E3QSY8_COLGM</name>
<dbReference type="Proteomes" id="UP000008782">
    <property type="component" value="Unassembled WGS sequence"/>
</dbReference>
<protein>
    <submittedName>
        <fullName evidence="2">Uncharacterized protein</fullName>
    </submittedName>
</protein>
<dbReference type="PROSITE" id="PS51257">
    <property type="entry name" value="PROKAR_LIPOPROTEIN"/>
    <property type="match status" value="1"/>
</dbReference>
<dbReference type="VEuPathDB" id="FungiDB:GLRG_09120"/>
<dbReference type="GeneID" id="24414485"/>
<accession>E3QSY8</accession>
<evidence type="ECO:0000256" key="1">
    <source>
        <dbReference type="SAM" id="MobiDB-lite"/>
    </source>
</evidence>
<keyword evidence="3" id="KW-1185">Reference proteome</keyword>
<sequence length="145" mass="15866">MGGKAGSRSALGSVILASACAEWRNAAFSTNMRDPKNPMSSGSGNPSSPAAPPKERLSSGSEYCSDVPKQVDCEFAQIVFQMFWALRWHKWLIRDASRKDVPELSGNTFFLSVPNAKVVAFKDFVQSVVVHSLCLAKKLHLYVES</sequence>
<dbReference type="AlphaFoldDB" id="E3QSY8"/>
<proteinExistence type="predicted"/>
<gene>
    <name evidence="2" type="ORF">GLRG_09120</name>
</gene>